<evidence type="ECO:0000256" key="4">
    <source>
        <dbReference type="ARBA" id="ARBA00022989"/>
    </source>
</evidence>
<keyword evidence="3 6" id="KW-0812">Transmembrane</keyword>
<evidence type="ECO:0000313" key="7">
    <source>
        <dbReference type="EMBL" id="PVD30309.1"/>
    </source>
</evidence>
<gene>
    <name evidence="7" type="ORF">C0Q70_09573</name>
</gene>
<evidence type="ECO:0000256" key="5">
    <source>
        <dbReference type="ARBA" id="ARBA00023136"/>
    </source>
</evidence>
<keyword evidence="8" id="KW-1185">Reference proteome</keyword>
<accession>A0A2T7PA68</accession>
<comment type="similarity">
    <text evidence="2">Belongs to the IFI6/IFI27 family.</text>
</comment>
<dbReference type="InterPro" id="IPR038213">
    <property type="entry name" value="IFI6/IFI27-like_sf"/>
</dbReference>
<name>A0A2T7PA68_POMCA</name>
<reference evidence="7 8" key="1">
    <citation type="submission" date="2018-04" db="EMBL/GenBank/DDBJ databases">
        <title>The genome of golden apple snail Pomacea canaliculata provides insight into stress tolerance and invasive adaptation.</title>
        <authorList>
            <person name="Liu C."/>
            <person name="Liu B."/>
            <person name="Ren Y."/>
            <person name="Zhang Y."/>
            <person name="Wang H."/>
            <person name="Li S."/>
            <person name="Jiang F."/>
            <person name="Yin L."/>
            <person name="Zhang G."/>
            <person name="Qian W."/>
            <person name="Fan W."/>
        </authorList>
    </citation>
    <scope>NUCLEOTIDE SEQUENCE [LARGE SCALE GENOMIC DNA]</scope>
    <source>
        <strain evidence="7">SZHN2017</strain>
        <tissue evidence="7">Muscle</tissue>
    </source>
</reference>
<evidence type="ECO:0000313" key="8">
    <source>
        <dbReference type="Proteomes" id="UP000245119"/>
    </source>
</evidence>
<proteinExistence type="inferred from homology"/>
<feature type="transmembrane region" description="Helical" evidence="6">
    <location>
        <begin position="245"/>
        <end position="267"/>
    </location>
</feature>
<dbReference type="Proteomes" id="UP000245119">
    <property type="component" value="Linkage Group LG5"/>
</dbReference>
<keyword evidence="4 6" id="KW-1133">Transmembrane helix</keyword>
<dbReference type="Pfam" id="PF06140">
    <property type="entry name" value="Ifi-6-16"/>
    <property type="match status" value="1"/>
</dbReference>
<dbReference type="Gene3D" id="6.10.110.10">
    <property type="match status" value="1"/>
</dbReference>
<dbReference type="EMBL" id="PZQS01000005">
    <property type="protein sequence ID" value="PVD30309.1"/>
    <property type="molecule type" value="Genomic_DNA"/>
</dbReference>
<comment type="caution">
    <text evidence="7">The sequence shown here is derived from an EMBL/GenBank/DDBJ whole genome shotgun (WGS) entry which is preliminary data.</text>
</comment>
<evidence type="ECO:0000256" key="2">
    <source>
        <dbReference type="ARBA" id="ARBA00007262"/>
    </source>
</evidence>
<evidence type="ECO:0000256" key="3">
    <source>
        <dbReference type="ARBA" id="ARBA00022692"/>
    </source>
</evidence>
<dbReference type="AlphaFoldDB" id="A0A2T7PA68"/>
<comment type="subcellular location">
    <subcellularLocation>
        <location evidence="1">Membrane</location>
        <topology evidence="1">Multi-pass membrane protein</topology>
    </subcellularLocation>
</comment>
<feature type="transmembrane region" description="Helical" evidence="6">
    <location>
        <begin position="96"/>
        <end position="125"/>
    </location>
</feature>
<protein>
    <submittedName>
        <fullName evidence="7">Uncharacterized protein</fullName>
    </submittedName>
</protein>
<evidence type="ECO:0000256" key="1">
    <source>
        <dbReference type="ARBA" id="ARBA00004141"/>
    </source>
</evidence>
<dbReference type="InterPro" id="IPR009311">
    <property type="entry name" value="IFI6/IFI27-like"/>
</dbReference>
<feature type="transmembrane region" description="Helical" evidence="6">
    <location>
        <begin position="171"/>
        <end position="190"/>
    </location>
</feature>
<keyword evidence="5 6" id="KW-0472">Membrane</keyword>
<feature type="transmembrane region" description="Helical" evidence="6">
    <location>
        <begin position="137"/>
        <end position="159"/>
    </location>
</feature>
<sequence>MDFAKRRLLWSLMRTPEVVQGELFLYRLQAVEVPRSLGNCRFSNVLAGSLAAKAKPPAAALGYLTTLREPVQEKDSSLALAVVGRRFLGSSIGSRLWWRVGIPVVAGLVTAVVAVVVVLVVVAAAGFGDGGITAGSLAAKGMSLAAITGHGAWVIGGLQSLGAAGLTASKAFLVWSTGTALVSMMINGSANEDKKEKRRRETEREIISPAEDDSSLVVCMAACSTFAQTTLGRHLLWPSTWGISMVYILVAMAGGGLLVYLGVALGFERAAFGRNTRSAFGNFYNRIHHGGGVYPPAILNRRHRGGRGEHRWYSRAARMPRPQVTFVHLHAHPNPHQGYL</sequence>
<dbReference type="GO" id="GO:0016020">
    <property type="term" value="C:membrane"/>
    <property type="evidence" value="ECO:0007669"/>
    <property type="project" value="UniProtKB-SubCell"/>
</dbReference>
<evidence type="ECO:0000256" key="6">
    <source>
        <dbReference type="SAM" id="Phobius"/>
    </source>
</evidence>
<organism evidence="7 8">
    <name type="scientific">Pomacea canaliculata</name>
    <name type="common">Golden apple snail</name>
    <dbReference type="NCBI Taxonomy" id="400727"/>
    <lineage>
        <taxon>Eukaryota</taxon>
        <taxon>Metazoa</taxon>
        <taxon>Spiralia</taxon>
        <taxon>Lophotrochozoa</taxon>
        <taxon>Mollusca</taxon>
        <taxon>Gastropoda</taxon>
        <taxon>Caenogastropoda</taxon>
        <taxon>Architaenioglossa</taxon>
        <taxon>Ampullarioidea</taxon>
        <taxon>Ampullariidae</taxon>
        <taxon>Pomacea</taxon>
    </lineage>
</organism>